<evidence type="ECO:0000256" key="1">
    <source>
        <dbReference type="SAM" id="MobiDB-lite"/>
    </source>
</evidence>
<comment type="caution">
    <text evidence="2">The sequence shown here is derived from an EMBL/GenBank/DDBJ whole genome shotgun (WGS) entry which is preliminary data.</text>
</comment>
<evidence type="ECO:0008006" key="4">
    <source>
        <dbReference type="Google" id="ProtNLM"/>
    </source>
</evidence>
<protein>
    <recommendedName>
        <fullName evidence="4">S-adenosyl-L-methionine-dependent methyltransferase</fullName>
    </recommendedName>
</protein>
<gene>
    <name evidence="2" type="ORF">FGG08_004521</name>
</gene>
<feature type="region of interest" description="Disordered" evidence="1">
    <location>
        <begin position="1"/>
        <end position="31"/>
    </location>
</feature>
<organism evidence="2 3">
    <name type="scientific">Glutinoglossum americanum</name>
    <dbReference type="NCBI Taxonomy" id="1670608"/>
    <lineage>
        <taxon>Eukaryota</taxon>
        <taxon>Fungi</taxon>
        <taxon>Dikarya</taxon>
        <taxon>Ascomycota</taxon>
        <taxon>Pezizomycotina</taxon>
        <taxon>Geoglossomycetes</taxon>
        <taxon>Geoglossales</taxon>
        <taxon>Geoglossaceae</taxon>
        <taxon>Glutinoglossum</taxon>
    </lineage>
</organism>
<dbReference type="EMBL" id="JAGHQL010000092">
    <property type="protein sequence ID" value="KAH0538930.1"/>
    <property type="molecule type" value="Genomic_DNA"/>
</dbReference>
<evidence type="ECO:0000313" key="2">
    <source>
        <dbReference type="EMBL" id="KAH0538930.1"/>
    </source>
</evidence>
<dbReference type="OrthoDB" id="2013972at2759"/>
<dbReference type="Proteomes" id="UP000698800">
    <property type="component" value="Unassembled WGS sequence"/>
</dbReference>
<proteinExistence type="predicted"/>
<dbReference type="Gene3D" id="3.40.50.150">
    <property type="entry name" value="Vaccinia Virus protein VP39"/>
    <property type="match status" value="1"/>
</dbReference>
<dbReference type="Pfam" id="PF13489">
    <property type="entry name" value="Methyltransf_23"/>
    <property type="match status" value="1"/>
</dbReference>
<dbReference type="CDD" id="cd02440">
    <property type="entry name" value="AdoMet_MTases"/>
    <property type="match status" value="1"/>
</dbReference>
<dbReference type="InterPro" id="IPR029063">
    <property type="entry name" value="SAM-dependent_MTases_sf"/>
</dbReference>
<evidence type="ECO:0000313" key="3">
    <source>
        <dbReference type="Proteomes" id="UP000698800"/>
    </source>
</evidence>
<dbReference type="GO" id="GO:0008168">
    <property type="term" value="F:methyltransferase activity"/>
    <property type="evidence" value="ECO:0007669"/>
    <property type="project" value="TreeGrafter"/>
</dbReference>
<name>A0A9P8IB94_9PEZI</name>
<dbReference type="AlphaFoldDB" id="A0A9P8IB94"/>
<keyword evidence="3" id="KW-1185">Reference proteome</keyword>
<reference evidence="2" key="1">
    <citation type="submission" date="2021-03" db="EMBL/GenBank/DDBJ databases">
        <title>Comparative genomics and phylogenomic investigation of the class Geoglossomycetes provide insights into ecological specialization and systematics.</title>
        <authorList>
            <person name="Melie T."/>
            <person name="Pirro S."/>
            <person name="Miller A.N."/>
            <person name="Quandt A."/>
        </authorList>
    </citation>
    <scope>NUCLEOTIDE SEQUENCE</scope>
    <source>
        <strain evidence="2">GBOQ0MN5Z8</strain>
    </source>
</reference>
<dbReference type="PANTHER" id="PTHR43591:SF31">
    <property type="entry name" value="LAEA-LIKE, PUTATIVE (AFU_ORTHOLOGUE AFUA_8G01930)-RELATED"/>
    <property type="match status" value="1"/>
</dbReference>
<dbReference type="PANTHER" id="PTHR43591">
    <property type="entry name" value="METHYLTRANSFERASE"/>
    <property type="match status" value="1"/>
</dbReference>
<sequence>MNTLATSAEETIAVDDTDHSSDAEDDGALSSSSVASSVRAYRSEHGHRYHAYKEGSYAFPNDDIENDRLELQHNIFLKTLDGRLHLAPINKGLHNVLDVGTGTGIWAIEFADEFPSAKPPRWLERLLRQCPSVPPNLTFLIDDAETTWEFSYKFDYIHGRALLGSFGNWPRFFEQSYQNLEPGGWLEMQDIALPPTSDDGTLTEEHTLYKWGHLMVDAANKIGRSMTAPTNYKTWMEEAGFVDVQEFRAKWPQNGWAKDRKFKELGQWNQVNLEEGLHGFTMALFTRVHGWSKEQVEEFLPRVRSDIRNRKIHAYWQTYGNRFYFLPPYPYSYPSAQ</sequence>
<dbReference type="SUPFAM" id="SSF53335">
    <property type="entry name" value="S-adenosyl-L-methionine-dependent methyltransferases"/>
    <property type="match status" value="1"/>
</dbReference>
<accession>A0A9P8IB94</accession>